<dbReference type="SUPFAM" id="SSF52743">
    <property type="entry name" value="Subtilisin-like"/>
    <property type="match status" value="1"/>
</dbReference>
<dbReference type="GO" id="GO:0006508">
    <property type="term" value="P:proteolysis"/>
    <property type="evidence" value="ECO:0007669"/>
    <property type="project" value="InterPro"/>
</dbReference>
<dbReference type="AlphaFoldDB" id="A0A6A4ZD90"/>
<dbReference type="Gene3D" id="3.40.50.200">
    <property type="entry name" value="Peptidase S8/S53 domain"/>
    <property type="match status" value="1"/>
</dbReference>
<comment type="caution">
    <text evidence="3">Lacks conserved residue(s) required for the propagation of feature annotation.</text>
</comment>
<name>A0A6A4ZD90_9STRA</name>
<evidence type="ECO:0000256" key="1">
    <source>
        <dbReference type="ARBA" id="ARBA00023529"/>
    </source>
</evidence>
<dbReference type="EC" id="3.4.21.62" evidence="2"/>
<evidence type="ECO:0000256" key="3">
    <source>
        <dbReference type="PROSITE-ProRule" id="PRU01240"/>
    </source>
</evidence>
<evidence type="ECO:0000256" key="2">
    <source>
        <dbReference type="ARBA" id="ARBA00023619"/>
    </source>
</evidence>
<accession>A0A6A4ZD90</accession>
<dbReference type="InterPro" id="IPR036852">
    <property type="entry name" value="Peptidase_S8/S53_dom_sf"/>
</dbReference>
<organism evidence="4">
    <name type="scientific">Aphanomyces stellatus</name>
    <dbReference type="NCBI Taxonomy" id="120398"/>
    <lineage>
        <taxon>Eukaryota</taxon>
        <taxon>Sar</taxon>
        <taxon>Stramenopiles</taxon>
        <taxon>Oomycota</taxon>
        <taxon>Saprolegniomycetes</taxon>
        <taxon>Saprolegniales</taxon>
        <taxon>Verrucalvaceae</taxon>
        <taxon>Aphanomyces</taxon>
    </lineage>
</organism>
<dbReference type="GO" id="GO:0004252">
    <property type="term" value="F:serine-type endopeptidase activity"/>
    <property type="evidence" value="ECO:0007669"/>
    <property type="project" value="UniProtKB-EC"/>
</dbReference>
<comment type="catalytic activity">
    <reaction evidence="1">
        <text>Hydrolysis of proteins with broad specificity for peptide bonds, and a preference for a large uncharged residue in P1. Hydrolyzes peptide amides.</text>
        <dbReference type="EC" id="3.4.21.62"/>
    </reaction>
</comment>
<reference evidence="4" key="1">
    <citation type="submission" date="2019-06" db="EMBL/GenBank/DDBJ databases">
        <title>Genomics analysis of Aphanomyces spp. identifies a new class of oomycete effector associated with host adaptation.</title>
        <authorList>
            <person name="Gaulin E."/>
        </authorList>
    </citation>
    <scope>NUCLEOTIDE SEQUENCE</scope>
    <source>
        <strain evidence="4">CBS 578.67</strain>
    </source>
</reference>
<protein>
    <recommendedName>
        <fullName evidence="2">subtilisin</fullName>
        <ecNumber evidence="2">3.4.21.62</ecNumber>
    </recommendedName>
</protein>
<evidence type="ECO:0000313" key="4">
    <source>
        <dbReference type="EMBL" id="KAF0709264.1"/>
    </source>
</evidence>
<dbReference type="EMBL" id="VJMH01002304">
    <property type="protein sequence ID" value="KAF0709264.1"/>
    <property type="molecule type" value="Genomic_DNA"/>
</dbReference>
<dbReference type="OrthoDB" id="206201at2759"/>
<proteinExistence type="inferred from homology"/>
<comment type="similarity">
    <text evidence="3">Belongs to the peptidase S8 family.</text>
</comment>
<gene>
    <name evidence="4" type="ORF">As57867_006002</name>
</gene>
<dbReference type="PROSITE" id="PS51892">
    <property type="entry name" value="SUBTILASE"/>
    <property type="match status" value="1"/>
</dbReference>
<sequence length="220" mass="23924">MQHRHQTAWAAKLRMLELTRASHPRRHHDRNPTAAPPPHSFFNFTRPMKVALVLSVAAAVAQAKVSVGVLRALETSKTVTALIYYNQPSFDALPEASDRRQAVFDALTKHQEDAKTESASVLSSADCKEYYIASVSVCKGLTADDIKEIAKLPGVQSIGEDFTVQLDTPLKKAADGPLDTTVNQWGIETIGAPAAWKYFTGKGVVVGSIDTGAEYRHPAI</sequence>
<comment type="caution">
    <text evidence="4">The sequence shown here is derived from an EMBL/GenBank/DDBJ whole genome shotgun (WGS) entry which is preliminary data.</text>
</comment>
<feature type="non-terminal residue" evidence="4">
    <location>
        <position position="220"/>
    </location>
</feature>